<feature type="transmembrane region" description="Helical" evidence="9">
    <location>
        <begin position="165"/>
        <end position="183"/>
    </location>
</feature>
<dbReference type="PIRSF" id="PIRSF016502">
    <property type="entry name" value="Urea_transporter"/>
    <property type="match status" value="1"/>
</dbReference>
<dbReference type="Proteomes" id="UP000677803">
    <property type="component" value="Unassembled WGS sequence"/>
</dbReference>
<keyword evidence="11" id="KW-1185">Reference proteome</keyword>
<evidence type="ECO:0000256" key="4">
    <source>
        <dbReference type="ARBA" id="ARBA00022692"/>
    </source>
</evidence>
<keyword evidence="6 9" id="KW-0472">Membrane</keyword>
<evidence type="ECO:0000256" key="6">
    <source>
        <dbReference type="ARBA" id="ARBA00023136"/>
    </source>
</evidence>
<dbReference type="InterPro" id="IPR029020">
    <property type="entry name" value="Ammonium/urea_transptr"/>
</dbReference>
<keyword evidence="5 9" id="KW-1133">Transmembrane helix</keyword>
<evidence type="ECO:0000256" key="1">
    <source>
        <dbReference type="ARBA" id="ARBA00004651"/>
    </source>
</evidence>
<evidence type="ECO:0000256" key="3">
    <source>
        <dbReference type="ARBA" id="ARBA00022475"/>
    </source>
</evidence>
<comment type="caution">
    <text evidence="10">The sequence shown here is derived from an EMBL/GenBank/DDBJ whole genome shotgun (WGS) entry which is preliminary data.</text>
</comment>
<reference evidence="10" key="1">
    <citation type="submission" date="2021-05" db="EMBL/GenBank/DDBJ databases">
        <authorList>
            <person name="Tigano A."/>
        </authorList>
    </citation>
    <scope>NUCLEOTIDE SEQUENCE</scope>
</reference>
<comment type="similarity">
    <text evidence="2">Belongs to the urea transporter family.</text>
</comment>
<evidence type="ECO:0000256" key="5">
    <source>
        <dbReference type="ARBA" id="ARBA00022989"/>
    </source>
</evidence>
<dbReference type="GO" id="GO:0005886">
    <property type="term" value="C:plasma membrane"/>
    <property type="evidence" value="ECO:0007669"/>
    <property type="project" value="UniProtKB-SubCell"/>
</dbReference>
<sequence>MCGYNGALVGMLMAVFSTKGDWFWWLLVPNVFMSMMCPVVSSALSSVASKWELPVFTLPFNILICLHVAATGAGHPYFPQVDIRPKVHLNDSEGAFDVLQLFLSVPVGVGQVFGCDSPWTAGLVLLALLLCSPAIFFHAVLGSAAGVCVGLALAAPQRELYSGLWGFNSALSCIAIGGVFYGLTWQAHGLALFCALFCAYLTSATTKLMSVNPALLRVPLGAVSNPEENRRYLKRASASGKVPPGAEGPNVRQEEGNQEPV</sequence>
<feature type="transmembrane region" description="Helical" evidence="9">
    <location>
        <begin position="189"/>
        <end position="209"/>
    </location>
</feature>
<dbReference type="AlphaFoldDB" id="A0A8S4BT36"/>
<proteinExistence type="inferred from homology"/>
<comment type="subcellular location">
    <subcellularLocation>
        <location evidence="1">Cell membrane</location>
        <topology evidence="1">Multi-pass membrane protein</topology>
    </subcellularLocation>
</comment>
<feature type="transmembrane region" description="Helical" evidence="9">
    <location>
        <begin position="123"/>
        <end position="153"/>
    </location>
</feature>
<evidence type="ECO:0000256" key="9">
    <source>
        <dbReference type="SAM" id="Phobius"/>
    </source>
</evidence>
<feature type="transmembrane region" description="Helical" evidence="9">
    <location>
        <begin position="56"/>
        <end position="78"/>
    </location>
</feature>
<accession>A0A8S4BT36</accession>
<organism evidence="10 11">
    <name type="scientific">Menidia menidia</name>
    <name type="common">Atlantic silverside</name>
    <dbReference type="NCBI Taxonomy" id="238744"/>
    <lineage>
        <taxon>Eukaryota</taxon>
        <taxon>Metazoa</taxon>
        <taxon>Chordata</taxon>
        <taxon>Craniata</taxon>
        <taxon>Vertebrata</taxon>
        <taxon>Euteleostomi</taxon>
        <taxon>Actinopterygii</taxon>
        <taxon>Neopterygii</taxon>
        <taxon>Teleostei</taxon>
        <taxon>Neoteleostei</taxon>
        <taxon>Acanthomorphata</taxon>
        <taxon>Ovalentaria</taxon>
        <taxon>Atherinomorphae</taxon>
        <taxon>Atheriniformes</taxon>
        <taxon>Atherinopsidae</taxon>
        <taxon>Menidiinae</taxon>
        <taxon>Menidia</taxon>
    </lineage>
</organism>
<evidence type="ECO:0000313" key="10">
    <source>
        <dbReference type="EMBL" id="CAG6012586.1"/>
    </source>
</evidence>
<evidence type="ECO:0000256" key="2">
    <source>
        <dbReference type="ARBA" id="ARBA00005914"/>
    </source>
</evidence>
<dbReference type="PANTHER" id="PTHR10464">
    <property type="entry name" value="UREA TRANSPORTER"/>
    <property type="match status" value="1"/>
</dbReference>
<name>A0A8S4BT36_9TELE</name>
<dbReference type="EMBL" id="CAJRST010038655">
    <property type="protein sequence ID" value="CAG6012586.1"/>
    <property type="molecule type" value="Genomic_DNA"/>
</dbReference>
<dbReference type="PANTHER" id="PTHR10464:SF15">
    <property type="entry name" value="FACILITATED UREA TRANSPORTER"/>
    <property type="match status" value="1"/>
</dbReference>
<feature type="transmembrane region" description="Helical" evidence="9">
    <location>
        <begin position="22"/>
        <end position="44"/>
    </location>
</feature>
<evidence type="ECO:0000256" key="7">
    <source>
        <dbReference type="ARBA" id="ARBA00033993"/>
    </source>
</evidence>
<keyword evidence="3" id="KW-1003">Cell membrane</keyword>
<evidence type="ECO:0000256" key="8">
    <source>
        <dbReference type="SAM" id="MobiDB-lite"/>
    </source>
</evidence>
<dbReference type="OrthoDB" id="426293at2759"/>
<gene>
    <name evidence="10" type="ORF">MMEN_LOCUS19132</name>
</gene>
<keyword evidence="4 9" id="KW-0812">Transmembrane</keyword>
<feature type="region of interest" description="Disordered" evidence="8">
    <location>
        <begin position="234"/>
        <end position="261"/>
    </location>
</feature>
<dbReference type="GO" id="GO:0015204">
    <property type="term" value="F:urea transmembrane transporter activity"/>
    <property type="evidence" value="ECO:0007669"/>
    <property type="project" value="InterPro"/>
</dbReference>
<evidence type="ECO:0000313" key="11">
    <source>
        <dbReference type="Proteomes" id="UP000677803"/>
    </source>
</evidence>
<dbReference type="InterPro" id="IPR004937">
    <property type="entry name" value="Urea_transporter"/>
</dbReference>
<comment type="catalytic activity">
    <reaction evidence="7">
        <text>urea(in) = urea(out)</text>
        <dbReference type="Rhea" id="RHEA:32799"/>
        <dbReference type="ChEBI" id="CHEBI:16199"/>
    </reaction>
</comment>
<protein>
    <submittedName>
        <fullName evidence="10">(Atlantic silverside) hypothetical protein</fullName>
    </submittedName>
</protein>
<dbReference type="Gene3D" id="1.10.3430.10">
    <property type="entry name" value="Ammonium transporter AmtB like domains"/>
    <property type="match status" value="1"/>
</dbReference>
<dbReference type="Pfam" id="PF03253">
    <property type="entry name" value="UT"/>
    <property type="match status" value="1"/>
</dbReference>